<feature type="signal peptide" evidence="2">
    <location>
        <begin position="1"/>
        <end position="23"/>
    </location>
</feature>
<feature type="region of interest" description="Disordered" evidence="1">
    <location>
        <begin position="200"/>
        <end position="237"/>
    </location>
</feature>
<evidence type="ECO:0000256" key="1">
    <source>
        <dbReference type="SAM" id="MobiDB-lite"/>
    </source>
</evidence>
<keyword evidence="2" id="KW-0732">Signal</keyword>
<sequence>MGGIKGSSCMVIFVTVCLSLSLAEDSPLKRVASNENGLQKFFTDRFDWLPWINSEKSEKPPTSVYPILYNYNPSLHYGDTPANYFSPVNTPALGYGGQGIPQNLHFPAPAHLPLNIPNHPYSYFSGTNLLPILLVFKPSSLLENILIDKKPTSLLEGFSSIKPQITGQSGHLGQHPHQTPGISQIGQILQTGVASHVVSSVSSPIKGEDREPLKNEPEVSAQTPAKGNEDIDSSSYEDDKDIKIPFHYLYPLLAQTAVSQRNPIQKKLNDRMELVYLRDLREGKKMP</sequence>
<dbReference type="AlphaFoldDB" id="A0A1A9UX72"/>
<evidence type="ECO:0000256" key="2">
    <source>
        <dbReference type="SAM" id="SignalP"/>
    </source>
</evidence>
<protein>
    <recommendedName>
        <fullName evidence="5">BESS domain-containing protein</fullName>
    </recommendedName>
</protein>
<feature type="chain" id="PRO_5008398901" description="BESS domain-containing protein" evidence="2">
    <location>
        <begin position="24"/>
        <end position="287"/>
    </location>
</feature>
<organism evidence="3 4">
    <name type="scientific">Glossina austeni</name>
    <name type="common">Savannah tsetse fly</name>
    <dbReference type="NCBI Taxonomy" id="7395"/>
    <lineage>
        <taxon>Eukaryota</taxon>
        <taxon>Metazoa</taxon>
        <taxon>Ecdysozoa</taxon>
        <taxon>Arthropoda</taxon>
        <taxon>Hexapoda</taxon>
        <taxon>Insecta</taxon>
        <taxon>Pterygota</taxon>
        <taxon>Neoptera</taxon>
        <taxon>Endopterygota</taxon>
        <taxon>Diptera</taxon>
        <taxon>Brachycera</taxon>
        <taxon>Muscomorpha</taxon>
        <taxon>Hippoboscoidea</taxon>
        <taxon>Glossinidae</taxon>
        <taxon>Glossina</taxon>
    </lineage>
</organism>
<dbReference type="VEuPathDB" id="VectorBase:GAUT018727"/>
<name>A0A1A9UX72_GLOAU</name>
<keyword evidence="4" id="KW-1185">Reference proteome</keyword>
<feature type="compositionally biased region" description="Basic and acidic residues" evidence="1">
    <location>
        <begin position="206"/>
        <end position="217"/>
    </location>
</feature>
<evidence type="ECO:0008006" key="5">
    <source>
        <dbReference type="Google" id="ProtNLM"/>
    </source>
</evidence>
<evidence type="ECO:0000313" key="3">
    <source>
        <dbReference type="EnsemblMetazoa" id="GAUT018727-PA"/>
    </source>
</evidence>
<proteinExistence type="predicted"/>
<accession>A0A1A9UX72</accession>
<evidence type="ECO:0000313" key="4">
    <source>
        <dbReference type="Proteomes" id="UP000078200"/>
    </source>
</evidence>
<dbReference type="EnsemblMetazoa" id="GAUT018727-RA">
    <property type="protein sequence ID" value="GAUT018727-PA"/>
    <property type="gene ID" value="GAUT018727"/>
</dbReference>
<reference evidence="3" key="1">
    <citation type="submission" date="2020-05" db="UniProtKB">
        <authorList>
            <consortium name="EnsemblMetazoa"/>
        </authorList>
    </citation>
    <scope>IDENTIFICATION</scope>
    <source>
        <strain evidence="3">TTRI</strain>
    </source>
</reference>
<dbReference type="Proteomes" id="UP000078200">
    <property type="component" value="Unassembled WGS sequence"/>
</dbReference>